<feature type="compositionally biased region" description="Pro residues" evidence="5">
    <location>
        <begin position="211"/>
        <end position="220"/>
    </location>
</feature>
<evidence type="ECO:0000256" key="2">
    <source>
        <dbReference type="ARBA" id="ARBA00023015"/>
    </source>
</evidence>
<feature type="domain" description="RNA polymerase sigma factor 70 region 4 type 2" evidence="7">
    <location>
        <begin position="142"/>
        <end position="191"/>
    </location>
</feature>
<feature type="domain" description="RNA polymerase sigma-70 region 2" evidence="6">
    <location>
        <begin position="47"/>
        <end position="114"/>
    </location>
</feature>
<dbReference type="GO" id="GO:0016987">
    <property type="term" value="F:sigma factor activity"/>
    <property type="evidence" value="ECO:0007669"/>
    <property type="project" value="UniProtKB-KW"/>
</dbReference>
<evidence type="ECO:0000313" key="8">
    <source>
        <dbReference type="EMBL" id="SNR26466.1"/>
    </source>
</evidence>
<protein>
    <submittedName>
        <fullName evidence="8">RNA polymerase sigma-70 factor, ECF subfamily</fullName>
    </submittedName>
</protein>
<reference evidence="9" key="1">
    <citation type="submission" date="2017-06" db="EMBL/GenBank/DDBJ databases">
        <authorList>
            <person name="Varghese N."/>
            <person name="Submissions S."/>
        </authorList>
    </citation>
    <scope>NUCLEOTIDE SEQUENCE [LARGE SCALE GENOMIC DNA]</scope>
    <source>
        <strain evidence="9">DSM 44485</strain>
    </source>
</reference>
<comment type="similarity">
    <text evidence="1">Belongs to the sigma-70 factor family. ECF subfamily.</text>
</comment>
<dbReference type="PANTHER" id="PTHR43133:SF25">
    <property type="entry name" value="RNA POLYMERASE SIGMA FACTOR RFAY-RELATED"/>
    <property type="match status" value="1"/>
</dbReference>
<evidence type="ECO:0000259" key="7">
    <source>
        <dbReference type="Pfam" id="PF08281"/>
    </source>
</evidence>
<dbReference type="NCBIfam" id="TIGR02937">
    <property type="entry name" value="sigma70-ECF"/>
    <property type="match status" value="1"/>
</dbReference>
<dbReference type="Pfam" id="PF08281">
    <property type="entry name" value="Sigma70_r4_2"/>
    <property type="match status" value="1"/>
</dbReference>
<evidence type="ECO:0000259" key="6">
    <source>
        <dbReference type="Pfam" id="PF04542"/>
    </source>
</evidence>
<keyword evidence="4" id="KW-0804">Transcription</keyword>
<keyword evidence="2" id="KW-0805">Transcription regulation</keyword>
<feature type="compositionally biased region" description="Low complexity" evidence="5">
    <location>
        <begin position="10"/>
        <end position="30"/>
    </location>
</feature>
<dbReference type="EMBL" id="FZNP01000001">
    <property type="protein sequence ID" value="SNR26466.1"/>
    <property type="molecule type" value="Genomic_DNA"/>
</dbReference>
<evidence type="ECO:0000256" key="1">
    <source>
        <dbReference type="ARBA" id="ARBA00010641"/>
    </source>
</evidence>
<proteinExistence type="inferred from homology"/>
<feature type="compositionally biased region" description="Low complexity" evidence="5">
    <location>
        <begin position="221"/>
        <end position="250"/>
    </location>
</feature>
<dbReference type="SUPFAM" id="SSF88659">
    <property type="entry name" value="Sigma3 and sigma4 domains of RNA polymerase sigma factors"/>
    <property type="match status" value="1"/>
</dbReference>
<dbReference type="Gene3D" id="1.10.1740.10">
    <property type="match status" value="1"/>
</dbReference>
<gene>
    <name evidence="8" type="ORF">SAMN06265355_101528</name>
</gene>
<organism evidence="8 9">
    <name type="scientific">Actinomadura mexicana</name>
    <dbReference type="NCBI Taxonomy" id="134959"/>
    <lineage>
        <taxon>Bacteria</taxon>
        <taxon>Bacillati</taxon>
        <taxon>Actinomycetota</taxon>
        <taxon>Actinomycetes</taxon>
        <taxon>Streptosporangiales</taxon>
        <taxon>Thermomonosporaceae</taxon>
        <taxon>Actinomadura</taxon>
    </lineage>
</organism>
<evidence type="ECO:0000256" key="4">
    <source>
        <dbReference type="ARBA" id="ARBA00023163"/>
    </source>
</evidence>
<dbReference type="InterPro" id="IPR036388">
    <property type="entry name" value="WH-like_DNA-bd_sf"/>
</dbReference>
<dbReference type="GO" id="GO:0006352">
    <property type="term" value="P:DNA-templated transcription initiation"/>
    <property type="evidence" value="ECO:0007669"/>
    <property type="project" value="InterPro"/>
</dbReference>
<dbReference type="InterPro" id="IPR013324">
    <property type="entry name" value="RNA_pol_sigma_r3/r4-like"/>
</dbReference>
<feature type="compositionally biased region" description="Basic and acidic residues" evidence="5">
    <location>
        <begin position="31"/>
        <end position="41"/>
    </location>
</feature>
<dbReference type="InterPro" id="IPR007627">
    <property type="entry name" value="RNA_pol_sigma70_r2"/>
</dbReference>
<keyword evidence="9" id="KW-1185">Reference proteome</keyword>
<dbReference type="AlphaFoldDB" id="A0A238UWS7"/>
<dbReference type="Gene3D" id="1.10.10.10">
    <property type="entry name" value="Winged helix-like DNA-binding domain superfamily/Winged helix DNA-binding domain"/>
    <property type="match status" value="1"/>
</dbReference>
<dbReference type="InterPro" id="IPR039425">
    <property type="entry name" value="RNA_pol_sigma-70-like"/>
</dbReference>
<dbReference type="InterPro" id="IPR013249">
    <property type="entry name" value="RNA_pol_sigma70_r4_t2"/>
</dbReference>
<feature type="region of interest" description="Disordered" evidence="5">
    <location>
        <begin position="1"/>
        <end position="41"/>
    </location>
</feature>
<dbReference type="SUPFAM" id="SSF88946">
    <property type="entry name" value="Sigma2 domain of RNA polymerase sigma factors"/>
    <property type="match status" value="1"/>
</dbReference>
<evidence type="ECO:0000256" key="3">
    <source>
        <dbReference type="ARBA" id="ARBA00023082"/>
    </source>
</evidence>
<feature type="region of interest" description="Disordered" evidence="5">
    <location>
        <begin position="203"/>
        <end position="261"/>
    </location>
</feature>
<dbReference type="RefSeq" id="WP_342749944.1">
    <property type="nucleotide sequence ID" value="NZ_FZNP01000001.1"/>
</dbReference>
<dbReference type="PANTHER" id="PTHR43133">
    <property type="entry name" value="RNA POLYMERASE ECF-TYPE SIGMA FACTO"/>
    <property type="match status" value="1"/>
</dbReference>
<dbReference type="GO" id="GO:0003677">
    <property type="term" value="F:DNA binding"/>
    <property type="evidence" value="ECO:0007669"/>
    <property type="project" value="InterPro"/>
</dbReference>
<evidence type="ECO:0000313" key="9">
    <source>
        <dbReference type="Proteomes" id="UP000198420"/>
    </source>
</evidence>
<name>A0A238UWS7_9ACTN</name>
<sequence>MPSPSRESVSQQSHPQQSHPQQSHPQQSRPQESHPPDDRRRRFEDVYAANRARILGYALRRTSDPQDAADVLAETFLTAWRRLDDVPPGDQARLWLYGVARRVLANHHRGERRRSALAADLGSRLRDGPAGEDASGDGLTDVGTAFRGLPESDRELLALVGWEGLGNGEIATVLGCSRNAVRIRLHRARRRFARALARMDADAPAASTPAAPSPAAPSPSAPLQAAPRHAPSLPAASLPAASLPAASLPAQGRRIPNGDPT</sequence>
<dbReference type="InterPro" id="IPR013325">
    <property type="entry name" value="RNA_pol_sigma_r2"/>
</dbReference>
<accession>A0A238UWS7</accession>
<keyword evidence="3" id="KW-0731">Sigma factor</keyword>
<evidence type="ECO:0000256" key="5">
    <source>
        <dbReference type="SAM" id="MobiDB-lite"/>
    </source>
</evidence>
<dbReference type="Proteomes" id="UP000198420">
    <property type="component" value="Unassembled WGS sequence"/>
</dbReference>
<dbReference type="Pfam" id="PF04542">
    <property type="entry name" value="Sigma70_r2"/>
    <property type="match status" value="1"/>
</dbReference>
<dbReference type="InterPro" id="IPR014284">
    <property type="entry name" value="RNA_pol_sigma-70_dom"/>
</dbReference>